<reference evidence="1 2" key="1">
    <citation type="journal article" date="2021" name="Nat. Commun.">
        <title>Genetic determinants of endophytism in the Arabidopsis root mycobiome.</title>
        <authorList>
            <person name="Mesny F."/>
            <person name="Miyauchi S."/>
            <person name="Thiergart T."/>
            <person name="Pickel B."/>
            <person name="Atanasova L."/>
            <person name="Karlsson M."/>
            <person name="Huettel B."/>
            <person name="Barry K.W."/>
            <person name="Haridas S."/>
            <person name="Chen C."/>
            <person name="Bauer D."/>
            <person name="Andreopoulos W."/>
            <person name="Pangilinan J."/>
            <person name="LaButti K."/>
            <person name="Riley R."/>
            <person name="Lipzen A."/>
            <person name="Clum A."/>
            <person name="Drula E."/>
            <person name="Henrissat B."/>
            <person name="Kohler A."/>
            <person name="Grigoriev I.V."/>
            <person name="Martin F.M."/>
            <person name="Hacquard S."/>
        </authorList>
    </citation>
    <scope>NUCLEOTIDE SEQUENCE [LARGE SCALE GENOMIC DNA]</scope>
    <source>
        <strain evidence="1 2">MPI-CAGE-CH-0241</strain>
    </source>
</reference>
<accession>A0A9P8VT09</accession>
<evidence type="ECO:0000313" key="1">
    <source>
        <dbReference type="EMBL" id="KAH6871214.1"/>
    </source>
</evidence>
<gene>
    <name evidence="1" type="ORF">B0T10DRAFT_261693</name>
</gene>
<protein>
    <submittedName>
        <fullName evidence="1">Uncharacterized protein</fullName>
    </submittedName>
</protein>
<evidence type="ECO:0000313" key="2">
    <source>
        <dbReference type="Proteomes" id="UP000777438"/>
    </source>
</evidence>
<keyword evidence="2" id="KW-1185">Reference proteome</keyword>
<dbReference type="EMBL" id="JAGPYM010000058">
    <property type="protein sequence ID" value="KAH6871214.1"/>
    <property type="molecule type" value="Genomic_DNA"/>
</dbReference>
<dbReference type="Proteomes" id="UP000777438">
    <property type="component" value="Unassembled WGS sequence"/>
</dbReference>
<comment type="caution">
    <text evidence="1">The sequence shown here is derived from an EMBL/GenBank/DDBJ whole genome shotgun (WGS) entry which is preliminary data.</text>
</comment>
<dbReference type="AlphaFoldDB" id="A0A9P8VT09"/>
<sequence>MDNAAAALLASSASARAVRPTLNAILARPASLGCAHPAPWTFSVVPGRFVFPELVKLPARPALSAAADRCVRMEGVRPVCSIQTAVPARHVSLDLAVRAPTAFNATSAMSAMAACATLRACPTRPALPARFVKPVSALTVLKTLSVPLVKSASLENAKGALLMASVRPPDKSASVAAARLDAPRVSAAAPVKSVNRTIVWHARPLPNAQRVKLVCLEHAALARIARSARAATSAAVDSAFLLVRRAPRALSDKSVSRACVSLAPATRTAATARSAPLGYALPIFSRLSVATAASFARAASAILAARPTPSAAVVEFASLDFAWHAEATRTAATAKRVSSDLAALVRPIYSATLASASIARTEPAGRLARQTLSAALAKSVPLAVAALALRILNVTLAWLVSVVPAPRVRPARTAPPVKSAATGSVSRAALLMRNASAASSATPVRVSASPALRTANAMLARPAILPPASADCARWAAHVCPRRAATVLLVFVRRRATSSILVATHAATAESAPCWDSVSVARALLSAAQVRFVFLGSALRVPSMLNAQLATSVVAEHVSRLAQPIRTAQLARCANRELAHRVRLRPSALLDKSASPVLAPPAHPTRNVPLPRFAAVAFASQLARATRTVTTARYALRVTALLARPVLSAALGKSALLGLAAPVPPTPSVQQVKSATVVFALPDVRPIRTA</sequence>
<organism evidence="1 2">
    <name type="scientific">Thelonectria olida</name>
    <dbReference type="NCBI Taxonomy" id="1576542"/>
    <lineage>
        <taxon>Eukaryota</taxon>
        <taxon>Fungi</taxon>
        <taxon>Dikarya</taxon>
        <taxon>Ascomycota</taxon>
        <taxon>Pezizomycotina</taxon>
        <taxon>Sordariomycetes</taxon>
        <taxon>Hypocreomycetidae</taxon>
        <taxon>Hypocreales</taxon>
        <taxon>Nectriaceae</taxon>
        <taxon>Thelonectria</taxon>
    </lineage>
</organism>
<name>A0A9P8VT09_9HYPO</name>
<proteinExistence type="predicted"/>